<keyword evidence="2" id="KW-1185">Reference proteome</keyword>
<accession>A0A232FHB2</accession>
<dbReference type="EMBL" id="NNAY01000230">
    <property type="protein sequence ID" value="OXU29848.1"/>
    <property type="molecule type" value="Genomic_DNA"/>
</dbReference>
<evidence type="ECO:0000313" key="2">
    <source>
        <dbReference type="Proteomes" id="UP000215335"/>
    </source>
</evidence>
<sequence>MSPTGRYVTLLSEDKNNLSTRFVQYWIQFSSVRNCSKCMLQYIYI</sequence>
<gene>
    <name evidence="1" type="ORF">TSAR_010376</name>
</gene>
<proteinExistence type="predicted"/>
<comment type="caution">
    <text evidence="1">The sequence shown here is derived from an EMBL/GenBank/DDBJ whole genome shotgun (WGS) entry which is preliminary data.</text>
</comment>
<protein>
    <submittedName>
        <fullName evidence="1">Uncharacterized protein</fullName>
    </submittedName>
</protein>
<reference evidence="1 2" key="1">
    <citation type="journal article" date="2017" name="Curr. Biol.">
        <title>The Evolution of Venom by Co-option of Single-Copy Genes.</title>
        <authorList>
            <person name="Martinson E.O."/>
            <person name="Mrinalini"/>
            <person name="Kelkar Y.D."/>
            <person name="Chang C.H."/>
            <person name="Werren J.H."/>
        </authorList>
    </citation>
    <scope>NUCLEOTIDE SEQUENCE [LARGE SCALE GENOMIC DNA]</scope>
    <source>
        <strain evidence="1 2">Alberta</strain>
        <tissue evidence="1">Whole body</tissue>
    </source>
</reference>
<dbReference type="AlphaFoldDB" id="A0A232FHB2"/>
<evidence type="ECO:0000313" key="1">
    <source>
        <dbReference type="EMBL" id="OXU29848.1"/>
    </source>
</evidence>
<organism evidence="1 2">
    <name type="scientific">Trichomalopsis sarcophagae</name>
    <dbReference type="NCBI Taxonomy" id="543379"/>
    <lineage>
        <taxon>Eukaryota</taxon>
        <taxon>Metazoa</taxon>
        <taxon>Ecdysozoa</taxon>
        <taxon>Arthropoda</taxon>
        <taxon>Hexapoda</taxon>
        <taxon>Insecta</taxon>
        <taxon>Pterygota</taxon>
        <taxon>Neoptera</taxon>
        <taxon>Endopterygota</taxon>
        <taxon>Hymenoptera</taxon>
        <taxon>Apocrita</taxon>
        <taxon>Proctotrupomorpha</taxon>
        <taxon>Chalcidoidea</taxon>
        <taxon>Pteromalidae</taxon>
        <taxon>Pteromalinae</taxon>
        <taxon>Trichomalopsis</taxon>
    </lineage>
</organism>
<name>A0A232FHB2_9HYME</name>
<dbReference type="Proteomes" id="UP000215335">
    <property type="component" value="Unassembled WGS sequence"/>
</dbReference>